<keyword evidence="2" id="KW-0479">Metal-binding</keyword>
<dbReference type="PANTHER" id="PTHR43311:SF1">
    <property type="entry name" value="GLUTAMYL-Q TRNA(ASP) SYNTHETASE"/>
    <property type="match status" value="1"/>
</dbReference>
<dbReference type="InterPro" id="IPR000924">
    <property type="entry name" value="Glu/Gln-tRNA-synth"/>
</dbReference>
<dbReference type="EMBL" id="JBHTFQ010000002">
    <property type="protein sequence ID" value="MFC7703758.1"/>
    <property type="molecule type" value="Genomic_DNA"/>
</dbReference>
<evidence type="ECO:0000313" key="10">
    <source>
        <dbReference type="Proteomes" id="UP001596516"/>
    </source>
</evidence>
<evidence type="ECO:0000256" key="1">
    <source>
        <dbReference type="ARBA" id="ARBA00022598"/>
    </source>
</evidence>
<dbReference type="InterPro" id="IPR049940">
    <property type="entry name" value="GluQ/Sye"/>
</dbReference>
<dbReference type="InterPro" id="IPR014729">
    <property type="entry name" value="Rossmann-like_a/b/a_fold"/>
</dbReference>
<feature type="domain" description="Glutamyl/glutaminyl-tRNA synthetase class Ib catalytic" evidence="8">
    <location>
        <begin position="181"/>
        <end position="279"/>
    </location>
</feature>
<comment type="similarity">
    <text evidence="7">Belongs to the class-I aminoacyl-tRNA synthetase family.</text>
</comment>
<protein>
    <submittedName>
        <fullName evidence="9">tRNA glutamyl-Q(34) synthetase GluQRS</fullName>
        <ecNumber evidence="9">6.1.1.-</ecNumber>
    </submittedName>
</protein>
<evidence type="ECO:0000256" key="4">
    <source>
        <dbReference type="ARBA" id="ARBA00022833"/>
    </source>
</evidence>
<feature type="domain" description="Glutamyl/glutaminyl-tRNA synthetase class Ib catalytic" evidence="8">
    <location>
        <begin position="6"/>
        <end position="108"/>
    </location>
</feature>
<keyword evidence="7" id="KW-0648">Protein biosynthesis</keyword>
<comment type="caution">
    <text evidence="9">The sequence shown here is derived from an EMBL/GenBank/DDBJ whole genome shotgun (WGS) entry which is preliminary data.</text>
</comment>
<evidence type="ECO:0000313" key="9">
    <source>
        <dbReference type="EMBL" id="MFC7703758.1"/>
    </source>
</evidence>
<dbReference type="Gene3D" id="3.40.50.620">
    <property type="entry name" value="HUPs"/>
    <property type="match status" value="1"/>
</dbReference>
<organism evidence="9 10">
    <name type="scientific">Plastorhodobacter daqingensis</name>
    <dbReference type="NCBI Taxonomy" id="1387281"/>
    <lineage>
        <taxon>Bacteria</taxon>
        <taxon>Pseudomonadati</taxon>
        <taxon>Pseudomonadota</taxon>
        <taxon>Alphaproteobacteria</taxon>
        <taxon>Rhodobacterales</taxon>
        <taxon>Paracoccaceae</taxon>
        <taxon>Plastorhodobacter</taxon>
    </lineage>
</organism>
<proteinExistence type="inferred from homology"/>
<name>A0ABW2UKG0_9RHOB</name>
<dbReference type="Pfam" id="PF00749">
    <property type="entry name" value="tRNA-synt_1c"/>
    <property type="match status" value="2"/>
</dbReference>
<dbReference type="PROSITE" id="PS00178">
    <property type="entry name" value="AA_TRNA_LIGASE_I"/>
    <property type="match status" value="1"/>
</dbReference>
<dbReference type="EC" id="6.1.1.-" evidence="9"/>
<dbReference type="InterPro" id="IPR001412">
    <property type="entry name" value="aa-tRNA-synth_I_CS"/>
</dbReference>
<reference evidence="10" key="1">
    <citation type="journal article" date="2019" name="Int. J. Syst. Evol. Microbiol.">
        <title>The Global Catalogue of Microorganisms (GCM) 10K type strain sequencing project: providing services to taxonomists for standard genome sequencing and annotation.</title>
        <authorList>
            <consortium name="The Broad Institute Genomics Platform"/>
            <consortium name="The Broad Institute Genome Sequencing Center for Infectious Disease"/>
            <person name="Wu L."/>
            <person name="Ma J."/>
        </authorList>
    </citation>
    <scope>NUCLEOTIDE SEQUENCE [LARGE SCALE GENOMIC DNA]</scope>
    <source>
        <strain evidence="10">CGMCC 1.12750</strain>
    </source>
</reference>
<evidence type="ECO:0000256" key="5">
    <source>
        <dbReference type="ARBA" id="ARBA00022840"/>
    </source>
</evidence>
<evidence type="ECO:0000256" key="6">
    <source>
        <dbReference type="ARBA" id="ARBA00023146"/>
    </source>
</evidence>
<keyword evidence="4" id="KW-0862">Zinc</keyword>
<dbReference type="PANTHER" id="PTHR43311">
    <property type="entry name" value="GLUTAMATE--TRNA LIGASE"/>
    <property type="match status" value="1"/>
</dbReference>
<keyword evidence="5 7" id="KW-0067">ATP-binding</keyword>
<dbReference type="NCBIfam" id="NF004315">
    <property type="entry name" value="PRK05710.1-4"/>
    <property type="match status" value="1"/>
</dbReference>
<evidence type="ECO:0000256" key="2">
    <source>
        <dbReference type="ARBA" id="ARBA00022723"/>
    </source>
</evidence>
<sequence length="281" mass="31409">MRPDYRTRFAPSPTGLLHLGHAFSALTAWDRAQAVGGSFLLRMEDIDRPRCRPEFEQAIYEDLQWLGLSWPRPFRQSDRMGSYRAALGRLGMSGLIYPCRCTRADIKAALSAPQEGVPVGPDAVIYPGTCRGRGMEEAGPDDALRLDMRRAVASLGNAGFQENGPLYPGWHRLDPDQLVAELGDVVLARRDIGTSYHVAVVVDDAAQRVTEVVRGVDLFSATPIHRLLQVLLELPHPNYWHHDLIRDEHGKRLAKRDDARAIRAYRAEGATPEDIRRMVGL</sequence>
<evidence type="ECO:0000256" key="7">
    <source>
        <dbReference type="RuleBase" id="RU363037"/>
    </source>
</evidence>
<accession>A0ABW2UKG0</accession>
<dbReference type="InterPro" id="IPR020058">
    <property type="entry name" value="Glu/Gln-tRNA-synth_Ib_cat-dom"/>
</dbReference>
<gene>
    <name evidence="9" type="primary">gluQRS</name>
    <name evidence="9" type="ORF">ACFQXB_06085</name>
</gene>
<evidence type="ECO:0000259" key="8">
    <source>
        <dbReference type="Pfam" id="PF00749"/>
    </source>
</evidence>
<dbReference type="SUPFAM" id="SSF52374">
    <property type="entry name" value="Nucleotidylyl transferase"/>
    <property type="match status" value="1"/>
</dbReference>
<keyword evidence="1 7" id="KW-0436">Ligase</keyword>
<dbReference type="RefSeq" id="WP_377400651.1">
    <property type="nucleotide sequence ID" value="NZ_JBHTFQ010000002.1"/>
</dbReference>
<evidence type="ECO:0000256" key="3">
    <source>
        <dbReference type="ARBA" id="ARBA00022741"/>
    </source>
</evidence>
<dbReference type="PRINTS" id="PR00987">
    <property type="entry name" value="TRNASYNTHGLU"/>
</dbReference>
<dbReference type="Proteomes" id="UP001596516">
    <property type="component" value="Unassembled WGS sequence"/>
</dbReference>
<keyword evidence="10" id="KW-1185">Reference proteome</keyword>
<dbReference type="GO" id="GO:0016874">
    <property type="term" value="F:ligase activity"/>
    <property type="evidence" value="ECO:0007669"/>
    <property type="project" value="UniProtKB-KW"/>
</dbReference>
<keyword evidence="3 7" id="KW-0547">Nucleotide-binding</keyword>
<keyword evidence="6 7" id="KW-0030">Aminoacyl-tRNA synthetase</keyword>